<gene>
    <name evidence="2" type="ORF">OM944_07655</name>
</gene>
<feature type="domain" description="NAD(P)-binding" evidence="1">
    <location>
        <begin position="12"/>
        <end position="194"/>
    </location>
</feature>
<proteinExistence type="predicted"/>
<dbReference type="CDD" id="cd05243">
    <property type="entry name" value="SDR_a5"/>
    <property type="match status" value="1"/>
</dbReference>
<dbReference type="Gene3D" id="3.40.50.720">
    <property type="entry name" value="NAD(P)-binding Rossmann-like Domain"/>
    <property type="match status" value="1"/>
</dbReference>
<protein>
    <submittedName>
        <fullName evidence="2">SDR family oxidoreductase</fullName>
    </submittedName>
</protein>
<dbReference type="Proteomes" id="UP001163156">
    <property type="component" value="Chromosome"/>
</dbReference>
<sequence>MDTEKQKVLVIGANGSTGKIICNLLKTSSLYIPIAMIRKESQKEYFENNGIKTVLGDLEKEFESAMDGISKIIFAAGSGGSTGPEKTIAVDQDGAIKSIDLAQKHTIEKYVMLSSMGAGSPEDFEDSKIHGYLLAKHKADEHLIKSDLNYTIVRPGTLTNETGTGKIEAAKNLGKRGEISREDVAETLVEVLDSKLASIISFEMIQGKDEIREALEKLSS</sequence>
<dbReference type="Pfam" id="PF13460">
    <property type="entry name" value="NAD_binding_10"/>
    <property type="match status" value="1"/>
</dbReference>
<reference evidence="2" key="1">
    <citation type="submission" date="2022-10" db="EMBL/GenBank/DDBJ databases">
        <title>Algoriphagus sp. a novel bacteria isolate from halophytes salicornia europaea.</title>
        <authorList>
            <person name="Peng Y."/>
            <person name="Jiang L."/>
            <person name="Lee J."/>
        </authorList>
    </citation>
    <scope>NUCLEOTIDE SEQUENCE</scope>
    <source>
        <strain evidence="2">TR-M5</strain>
    </source>
</reference>
<organism evidence="2 3">
    <name type="scientific">Algoriphagus halophytocola</name>
    <dbReference type="NCBI Taxonomy" id="2991499"/>
    <lineage>
        <taxon>Bacteria</taxon>
        <taxon>Pseudomonadati</taxon>
        <taxon>Bacteroidota</taxon>
        <taxon>Cytophagia</taxon>
        <taxon>Cytophagales</taxon>
        <taxon>Cyclobacteriaceae</taxon>
        <taxon>Algoriphagus</taxon>
    </lineage>
</organism>
<dbReference type="InterPro" id="IPR016040">
    <property type="entry name" value="NAD(P)-bd_dom"/>
</dbReference>
<dbReference type="PANTHER" id="PTHR15020">
    <property type="entry name" value="FLAVIN REDUCTASE-RELATED"/>
    <property type="match status" value="1"/>
</dbReference>
<dbReference type="SUPFAM" id="SSF51735">
    <property type="entry name" value="NAD(P)-binding Rossmann-fold domains"/>
    <property type="match status" value="1"/>
</dbReference>
<dbReference type="InterPro" id="IPR036291">
    <property type="entry name" value="NAD(P)-bd_dom_sf"/>
</dbReference>
<keyword evidence="3" id="KW-1185">Reference proteome</keyword>
<dbReference type="PANTHER" id="PTHR15020:SF50">
    <property type="entry name" value="UPF0659 PROTEIN YMR090W"/>
    <property type="match status" value="1"/>
</dbReference>
<dbReference type="EMBL" id="CP110226">
    <property type="protein sequence ID" value="UZD24366.1"/>
    <property type="molecule type" value="Genomic_DNA"/>
</dbReference>
<name>A0ABY6MKT5_9BACT</name>
<evidence type="ECO:0000259" key="1">
    <source>
        <dbReference type="Pfam" id="PF13460"/>
    </source>
</evidence>
<evidence type="ECO:0000313" key="2">
    <source>
        <dbReference type="EMBL" id="UZD24366.1"/>
    </source>
</evidence>
<dbReference type="RefSeq" id="WP_264811079.1">
    <property type="nucleotide sequence ID" value="NZ_CP110226.1"/>
</dbReference>
<accession>A0ABY6MKT5</accession>
<evidence type="ECO:0000313" key="3">
    <source>
        <dbReference type="Proteomes" id="UP001163156"/>
    </source>
</evidence>